<evidence type="ECO:0000313" key="2">
    <source>
        <dbReference type="Proteomes" id="UP000187209"/>
    </source>
</evidence>
<dbReference type="Proteomes" id="UP000187209">
    <property type="component" value="Unassembled WGS sequence"/>
</dbReference>
<comment type="caution">
    <text evidence="1">The sequence shown here is derived from an EMBL/GenBank/DDBJ whole genome shotgun (WGS) entry which is preliminary data.</text>
</comment>
<dbReference type="AlphaFoldDB" id="A0A1R2CPG2"/>
<evidence type="ECO:0008006" key="3">
    <source>
        <dbReference type="Google" id="ProtNLM"/>
    </source>
</evidence>
<name>A0A1R2CPG2_9CILI</name>
<organism evidence="1 2">
    <name type="scientific">Stentor coeruleus</name>
    <dbReference type="NCBI Taxonomy" id="5963"/>
    <lineage>
        <taxon>Eukaryota</taxon>
        <taxon>Sar</taxon>
        <taxon>Alveolata</taxon>
        <taxon>Ciliophora</taxon>
        <taxon>Postciliodesmatophora</taxon>
        <taxon>Heterotrichea</taxon>
        <taxon>Heterotrichida</taxon>
        <taxon>Stentoridae</taxon>
        <taxon>Stentor</taxon>
    </lineage>
</organism>
<proteinExistence type="predicted"/>
<dbReference type="EMBL" id="MPUH01000093">
    <property type="protein sequence ID" value="OMJ90884.1"/>
    <property type="molecule type" value="Genomic_DNA"/>
</dbReference>
<accession>A0A1R2CPG2</accession>
<reference evidence="1 2" key="1">
    <citation type="submission" date="2016-11" db="EMBL/GenBank/DDBJ databases">
        <title>The macronuclear genome of Stentor coeruleus: a giant cell with tiny introns.</title>
        <authorList>
            <person name="Slabodnick M."/>
            <person name="Ruby J.G."/>
            <person name="Reiff S.B."/>
            <person name="Swart E.C."/>
            <person name="Gosai S."/>
            <person name="Prabakaran S."/>
            <person name="Witkowska E."/>
            <person name="Larue G.E."/>
            <person name="Fisher S."/>
            <person name="Freeman R.M."/>
            <person name="Gunawardena J."/>
            <person name="Chu W."/>
            <person name="Stover N.A."/>
            <person name="Gregory B.D."/>
            <person name="Nowacki M."/>
            <person name="Derisi J."/>
            <person name="Roy S.W."/>
            <person name="Marshall W.F."/>
            <person name="Sood P."/>
        </authorList>
    </citation>
    <scope>NUCLEOTIDE SEQUENCE [LARGE SCALE GENOMIC DNA]</scope>
    <source>
        <strain evidence="1">WM001</strain>
    </source>
</reference>
<protein>
    <recommendedName>
        <fullName evidence="3">C2H2-type domain-containing protein</fullName>
    </recommendedName>
</protein>
<evidence type="ECO:0000313" key="1">
    <source>
        <dbReference type="EMBL" id="OMJ90884.1"/>
    </source>
</evidence>
<sequence length="238" mass="28165">MAANFYDLTLLLGVQHVTNQYSDKADSFLEQFTIRPTPFWKHFPEILKQLKRYYGLKIISSIFQVSHYFVNLILESGVRGGQCLLCDKFFYQIKRHMVEKHDFNEENCVGFYKLFSSAFYHMPTDFKPLRKANSILKSKPKMLKIRKFVENSEVNPFRHFYVVKGPLNTVKPRNECVVCIECGQIVSRNRKIEHDRVHRKTEHIECLGCGQFFKSKHFANHILQCFNIKTEDNLRLNM</sequence>
<gene>
    <name evidence="1" type="ORF">SteCoe_6643</name>
</gene>
<keyword evidence="2" id="KW-1185">Reference proteome</keyword>